<dbReference type="EMBL" id="VSSQ01044577">
    <property type="protein sequence ID" value="MPM98405.1"/>
    <property type="molecule type" value="Genomic_DNA"/>
</dbReference>
<name>A0A645EAC1_9ZZZZ</name>
<gene>
    <name evidence="1" type="ORF">SDC9_145591</name>
</gene>
<reference evidence="1" key="1">
    <citation type="submission" date="2019-08" db="EMBL/GenBank/DDBJ databases">
        <authorList>
            <person name="Kucharzyk K."/>
            <person name="Murdoch R.W."/>
            <person name="Higgins S."/>
            <person name="Loffler F."/>
        </authorList>
    </citation>
    <scope>NUCLEOTIDE SEQUENCE</scope>
</reference>
<organism evidence="1">
    <name type="scientific">bioreactor metagenome</name>
    <dbReference type="NCBI Taxonomy" id="1076179"/>
    <lineage>
        <taxon>unclassified sequences</taxon>
        <taxon>metagenomes</taxon>
        <taxon>ecological metagenomes</taxon>
    </lineage>
</organism>
<comment type="caution">
    <text evidence="1">The sequence shown here is derived from an EMBL/GenBank/DDBJ whole genome shotgun (WGS) entry which is preliminary data.</text>
</comment>
<sequence length="67" mass="7472">MLLQRVKAGGGRLGVADACTAEDHHRRMDPLFVQDAFGLEQFELQPQWPQFFLAKQVDVLVCEAVSG</sequence>
<dbReference type="AlphaFoldDB" id="A0A645EAC1"/>
<proteinExistence type="predicted"/>
<evidence type="ECO:0000313" key="1">
    <source>
        <dbReference type="EMBL" id="MPM98405.1"/>
    </source>
</evidence>
<accession>A0A645EAC1</accession>
<protein>
    <submittedName>
        <fullName evidence="1">Uncharacterized protein</fullName>
    </submittedName>
</protein>